<accession>A0A223FMK3</accession>
<protein>
    <submittedName>
        <fullName evidence="1">Uncharacterized protein</fullName>
    </submittedName>
</protein>
<name>A0A223FMK3_9POXV</name>
<evidence type="ECO:0000313" key="1">
    <source>
        <dbReference type="EMBL" id="AST09215.1"/>
    </source>
</evidence>
<reference evidence="1" key="1">
    <citation type="journal article" date="2017" name="Virus Genes">
        <title>Two novel poxviruses with unusual genome rearrangements: NY_014 and Murmansk.</title>
        <authorList>
            <person name="Smithson C."/>
            <person name="Meyer H."/>
            <person name="Gigante C.M."/>
            <person name="Gao J."/>
            <person name="Zhao H."/>
            <person name="Batra D."/>
            <person name="Damon I."/>
            <person name="Upton C."/>
            <person name="Li Y."/>
        </authorList>
    </citation>
    <scope>NUCLEOTIDE SEQUENCE [LARGE SCALE GENOMIC DNA]</scope>
    <source>
        <strain evidence="1">LEIV-11411</strain>
    </source>
</reference>
<dbReference type="GO" id="GO:0016032">
    <property type="term" value="P:viral process"/>
    <property type="evidence" value="ECO:0007669"/>
    <property type="project" value="InterPro"/>
</dbReference>
<evidence type="ECO:0000313" key="2">
    <source>
        <dbReference type="Proteomes" id="UP000217350"/>
    </source>
</evidence>
<dbReference type="OrthoDB" id="13913at10239"/>
<keyword evidence="2" id="KW-1185">Reference proteome</keyword>
<gene>
    <name evidence="1" type="ORF">Murmansk-020</name>
</gene>
<proteinExistence type="predicted"/>
<dbReference type="InterPro" id="IPR004967">
    <property type="entry name" value="Poxvirus_C7/F8A"/>
</dbReference>
<dbReference type="PIRSF" id="PIRSF003779">
    <property type="entry name" value="VAC_C7L"/>
    <property type="match status" value="1"/>
</dbReference>
<dbReference type="Proteomes" id="UP000217350">
    <property type="component" value="Segment"/>
</dbReference>
<organism evidence="1">
    <name type="scientific">Murmansk poxvirus</name>
    <dbReference type="NCBI Taxonomy" id="2025359"/>
    <lineage>
        <taxon>Viruses</taxon>
        <taxon>Varidnaviria</taxon>
        <taxon>Bamfordvirae</taxon>
        <taxon>Nucleocytoviricota</taxon>
        <taxon>Pokkesviricetes</taxon>
        <taxon>Chitovirales</taxon>
        <taxon>Poxviridae</taxon>
        <taxon>Chordopoxvirinae</taxon>
        <taxon>Centapoxvirus</taxon>
        <taxon>Centapoxvirus microtuspox</taxon>
        <taxon>Murmansk microtuspox virus</taxon>
    </lineage>
</organism>
<dbReference type="EMBL" id="MF001304">
    <property type="protein sequence ID" value="AST09215.1"/>
    <property type="molecule type" value="Genomic_DNA"/>
</dbReference>
<dbReference type="Pfam" id="PF03287">
    <property type="entry name" value="Pox_C7_F8A"/>
    <property type="match status" value="1"/>
</dbReference>
<sequence length="149" mass="17487">MEIITFYIVINDSIAMYYLNLHIGLEYGCNMKIVSTHNKTLNMEIVLLTYICKDIHIYINGNKLDTDKITNDIDSSTTNKFVFKSLINITNKVDNILVCSNNDNDLVEKYYPYIFLDFDNNIYNVIDKKYSHAYVEYPMINNSDDNDEY</sequence>